<accession>A0A9Q0FCZ1</accession>
<reference evidence="2" key="1">
    <citation type="submission" date="2022-02" db="EMBL/GenBank/DDBJ databases">
        <authorList>
            <person name="Henning P.M."/>
            <person name="McCubbin A.G."/>
            <person name="Shore J.S."/>
        </authorList>
    </citation>
    <scope>NUCLEOTIDE SEQUENCE</scope>
    <source>
        <strain evidence="2">F60SS</strain>
        <tissue evidence="2">Leaves</tissue>
    </source>
</reference>
<dbReference type="AlphaFoldDB" id="A0A9Q0FCZ1"/>
<protein>
    <submittedName>
        <fullName evidence="2">Uncharacterized protein</fullName>
    </submittedName>
</protein>
<evidence type="ECO:0000256" key="1">
    <source>
        <dbReference type="SAM" id="MobiDB-lite"/>
    </source>
</evidence>
<comment type="caution">
    <text evidence="2">The sequence shown here is derived from an EMBL/GenBank/DDBJ whole genome shotgun (WGS) entry which is preliminary data.</text>
</comment>
<name>A0A9Q0FCZ1_9ROSI</name>
<feature type="region of interest" description="Disordered" evidence="1">
    <location>
        <begin position="1"/>
        <end position="164"/>
    </location>
</feature>
<dbReference type="Proteomes" id="UP001141552">
    <property type="component" value="Unassembled WGS sequence"/>
</dbReference>
<gene>
    <name evidence="2" type="ORF">Tsubulata_002872</name>
</gene>
<feature type="compositionally biased region" description="Pro residues" evidence="1">
    <location>
        <begin position="146"/>
        <end position="156"/>
    </location>
</feature>
<reference evidence="2" key="2">
    <citation type="journal article" date="2023" name="Plants (Basel)">
        <title>Annotation of the Turnera subulata (Passifloraceae) Draft Genome Reveals the S-Locus Evolved after the Divergence of Turneroideae from Passifloroideae in a Stepwise Manner.</title>
        <authorList>
            <person name="Henning P.M."/>
            <person name="Roalson E.H."/>
            <person name="Mir W."/>
            <person name="McCubbin A.G."/>
            <person name="Shore J.S."/>
        </authorList>
    </citation>
    <scope>NUCLEOTIDE SEQUENCE</scope>
    <source>
        <strain evidence="2">F60SS</strain>
    </source>
</reference>
<feature type="compositionally biased region" description="Polar residues" evidence="1">
    <location>
        <begin position="18"/>
        <end position="39"/>
    </location>
</feature>
<dbReference type="OrthoDB" id="2018605at2759"/>
<sequence length="206" mass="22922">MMRFQRVIPDSVPLSNGKKPSTENGRPNSNGLNTASANFETKGFRFRSPSRNQDHHQSGSAASSPQHSDDNHNNQTQRQDNSSSPSPSNGGSGDRLLQWGQKKRARVSRSEIRALVDESSPSVKARQPLNKASRRVDGNKISSASMPPPPPPPPPLLQQSRGGNLIKKEGSALFPHSFEAEEFRKAFQCWKWVPIKKQWREQQGCF</sequence>
<proteinExistence type="predicted"/>
<dbReference type="EMBL" id="JAKUCV010006149">
    <property type="protein sequence ID" value="KAJ4828534.1"/>
    <property type="molecule type" value="Genomic_DNA"/>
</dbReference>
<keyword evidence="3" id="KW-1185">Reference proteome</keyword>
<evidence type="ECO:0000313" key="2">
    <source>
        <dbReference type="EMBL" id="KAJ4828534.1"/>
    </source>
</evidence>
<evidence type="ECO:0000313" key="3">
    <source>
        <dbReference type="Proteomes" id="UP001141552"/>
    </source>
</evidence>
<organism evidence="2 3">
    <name type="scientific">Turnera subulata</name>
    <dbReference type="NCBI Taxonomy" id="218843"/>
    <lineage>
        <taxon>Eukaryota</taxon>
        <taxon>Viridiplantae</taxon>
        <taxon>Streptophyta</taxon>
        <taxon>Embryophyta</taxon>
        <taxon>Tracheophyta</taxon>
        <taxon>Spermatophyta</taxon>
        <taxon>Magnoliopsida</taxon>
        <taxon>eudicotyledons</taxon>
        <taxon>Gunneridae</taxon>
        <taxon>Pentapetalae</taxon>
        <taxon>rosids</taxon>
        <taxon>fabids</taxon>
        <taxon>Malpighiales</taxon>
        <taxon>Passifloraceae</taxon>
        <taxon>Turnera</taxon>
    </lineage>
</organism>